<dbReference type="AlphaFoldDB" id="A0AB33E2S3"/>
<name>A0AB33E2S3_9PSED</name>
<evidence type="ECO:0000313" key="2">
    <source>
        <dbReference type="Proteomes" id="UP000218385"/>
    </source>
</evidence>
<reference evidence="1 2" key="1">
    <citation type="submission" date="2017-09" db="EMBL/GenBank/DDBJ databases">
        <title>Complete Genome sequence of Lysobacter capsici KNU-15.</title>
        <authorList>
            <person name="Kim M.-C."/>
            <person name="Yi H."/>
            <person name="Lee D.-W."/>
            <person name="Shin J.-H."/>
        </authorList>
    </citation>
    <scope>NUCLEOTIDE SEQUENCE [LARGE SCALE GENOMIC DNA]</scope>
    <source>
        <strain evidence="1 2">KNU-15</strain>
    </source>
</reference>
<proteinExistence type="predicted"/>
<evidence type="ECO:0000313" key="1">
    <source>
        <dbReference type="EMBL" id="ATE75354.1"/>
    </source>
</evidence>
<dbReference type="Proteomes" id="UP000218385">
    <property type="component" value="Chromosome"/>
</dbReference>
<sequence>MERQDDKHLLYNVPSSAEFLAARIGDIVVADGGIGARSVSYKFYQRKDDRYYVQVLALRGQDNNEGEFWYAPDKAVNPDGYNEMLSITNSDTIFISEEVAVKALRKKFILDSHPGGSSDLTLIGMYIDHFTQKQHQ</sequence>
<dbReference type="EMBL" id="CP023466">
    <property type="protein sequence ID" value="ATE75354.1"/>
    <property type="molecule type" value="Genomic_DNA"/>
</dbReference>
<protein>
    <submittedName>
        <fullName evidence="1">Uncharacterized protein</fullName>
    </submittedName>
</protein>
<accession>A0AB33E2S3</accession>
<dbReference type="RefSeq" id="WP_019580683.1">
    <property type="nucleotide sequence ID" value="NZ_CP023466.1"/>
</dbReference>
<organism evidence="1 2">
    <name type="scientific">Pseudomonas frederiksbergensis</name>
    <dbReference type="NCBI Taxonomy" id="104087"/>
    <lineage>
        <taxon>Bacteria</taxon>
        <taxon>Pseudomonadati</taxon>
        <taxon>Pseudomonadota</taxon>
        <taxon>Gammaproteobacteria</taxon>
        <taxon>Pseudomonadales</taxon>
        <taxon>Pseudomonadaceae</taxon>
        <taxon>Pseudomonas</taxon>
    </lineage>
</organism>
<gene>
    <name evidence="1" type="ORF">CNN82_02605</name>
</gene>